<dbReference type="Proteomes" id="UP000002943">
    <property type="component" value="Unassembled WGS sequence"/>
</dbReference>
<proteinExistence type="predicted"/>
<keyword evidence="4" id="KW-0560">Oxidoreductase</keyword>
<keyword evidence="3 7" id="KW-1133">Transmembrane helix</keyword>
<feature type="domain" description="Fatty acid hydroxylase" evidence="8">
    <location>
        <begin position="90"/>
        <end position="226"/>
    </location>
</feature>
<dbReference type="GO" id="GO:0050479">
    <property type="term" value="F:glyceryl-ether monooxygenase activity"/>
    <property type="evidence" value="ECO:0007669"/>
    <property type="project" value="TreeGrafter"/>
</dbReference>
<keyword evidence="5" id="KW-0443">Lipid metabolism</keyword>
<gene>
    <name evidence="9" type="ORF">VIBC2010_10402</name>
</gene>
<evidence type="ECO:0000256" key="1">
    <source>
        <dbReference type="ARBA" id="ARBA00004127"/>
    </source>
</evidence>
<comment type="caution">
    <text evidence="9">The sequence shown here is derived from an EMBL/GenBank/DDBJ whole genome shotgun (WGS) entry which is preliminary data.</text>
</comment>
<feature type="transmembrane region" description="Helical" evidence="7">
    <location>
        <begin position="143"/>
        <end position="167"/>
    </location>
</feature>
<reference evidence="9 10" key="1">
    <citation type="journal article" date="2012" name="Int. J. Syst. Evol. Microbiol.">
        <title>Vibrio caribbeanicus sp. nov., isolated from the marine sponge Scleritoderma cyanea.</title>
        <authorList>
            <person name="Hoffmann M."/>
            <person name="Monday S.R."/>
            <person name="Allard M.W."/>
            <person name="Strain E.A."/>
            <person name="Whittaker P."/>
            <person name="Naum M."/>
            <person name="McCarthy P.J."/>
            <person name="Lopez J.V."/>
            <person name="Fischer M."/>
            <person name="Brown E.W."/>
        </authorList>
    </citation>
    <scope>NUCLEOTIDE SEQUENCE [LARGE SCALE GENOMIC DNA]</scope>
    <source>
        <strain evidence="9 10">ATCC BAA-2122</strain>
    </source>
</reference>
<evidence type="ECO:0000256" key="4">
    <source>
        <dbReference type="ARBA" id="ARBA00023002"/>
    </source>
</evidence>
<organism evidence="9 10">
    <name type="scientific">Vibrio caribbeanicus ATCC BAA-2122</name>
    <dbReference type="NCBI Taxonomy" id="796620"/>
    <lineage>
        <taxon>Bacteria</taxon>
        <taxon>Pseudomonadati</taxon>
        <taxon>Pseudomonadota</taxon>
        <taxon>Gammaproteobacteria</taxon>
        <taxon>Vibrionales</taxon>
        <taxon>Vibrionaceae</taxon>
        <taxon>Vibrio</taxon>
    </lineage>
</organism>
<keyword evidence="2 7" id="KW-0812">Transmembrane</keyword>
<keyword evidence="10" id="KW-1185">Reference proteome</keyword>
<evidence type="ECO:0000256" key="3">
    <source>
        <dbReference type="ARBA" id="ARBA00022989"/>
    </source>
</evidence>
<evidence type="ECO:0000313" key="9">
    <source>
        <dbReference type="EMBL" id="EFP98193.1"/>
    </source>
</evidence>
<comment type="subcellular location">
    <subcellularLocation>
        <location evidence="1">Endomembrane system</location>
        <topology evidence="1">Multi-pass membrane protein</topology>
    </subcellularLocation>
</comment>
<evidence type="ECO:0000256" key="2">
    <source>
        <dbReference type="ARBA" id="ARBA00022692"/>
    </source>
</evidence>
<dbReference type="InterPro" id="IPR006694">
    <property type="entry name" value="Fatty_acid_hydroxylase"/>
</dbReference>
<dbReference type="STRING" id="796620.VIBC2010_10402"/>
<dbReference type="EMBL" id="AEIU01000022">
    <property type="protein sequence ID" value="EFP98193.1"/>
    <property type="molecule type" value="Genomic_DNA"/>
</dbReference>
<dbReference type="GO" id="GO:0005506">
    <property type="term" value="F:iron ion binding"/>
    <property type="evidence" value="ECO:0007669"/>
    <property type="project" value="InterPro"/>
</dbReference>
<feature type="transmembrane region" description="Helical" evidence="7">
    <location>
        <begin position="6"/>
        <end position="27"/>
    </location>
</feature>
<keyword evidence="6 7" id="KW-0472">Membrane</keyword>
<dbReference type="OrthoDB" id="9770329at2"/>
<feature type="transmembrane region" description="Helical" evidence="7">
    <location>
        <begin position="81"/>
        <end position="101"/>
    </location>
</feature>
<dbReference type="eggNOG" id="COG3000">
    <property type="taxonomic scope" value="Bacteria"/>
</dbReference>
<feature type="transmembrane region" description="Helical" evidence="7">
    <location>
        <begin position="39"/>
        <end position="61"/>
    </location>
</feature>
<dbReference type="InterPro" id="IPR051689">
    <property type="entry name" value="Sterol_desaturase/TMEM195"/>
</dbReference>
<name>E3BFL5_9VIBR</name>
<dbReference type="GO" id="GO:0008610">
    <property type="term" value="P:lipid biosynthetic process"/>
    <property type="evidence" value="ECO:0007669"/>
    <property type="project" value="InterPro"/>
</dbReference>
<protein>
    <recommendedName>
        <fullName evidence="8">Fatty acid hydroxylase domain-containing protein</fullName>
    </recommendedName>
</protein>
<dbReference type="Pfam" id="PF04116">
    <property type="entry name" value="FA_hydroxylase"/>
    <property type="match status" value="1"/>
</dbReference>
<accession>E3BFL5</accession>
<dbReference type="GO" id="GO:0012505">
    <property type="term" value="C:endomembrane system"/>
    <property type="evidence" value="ECO:0007669"/>
    <property type="project" value="UniProtKB-SubCell"/>
</dbReference>
<sequence length="264" mass="30852">METTETVRLIAFVSVLLICSIFEFLFPRKVLTQNKVYRWFNNLGLIAFNSITLTIMMPIVAFEAASFAADLNFGLLHWTSLSWPLWLEMCFGILALDLAIYTQHVIFHRIPLLWRLHRMHHADQDIDVTTGIRFHPIEILLSMWIKIVVVMLLGVSPLIVIIFEILLNASALFNHSNIYLPKTIDRYLRFLIVTPDMHRVHHSIIPKETHSNFGFFLSIWDRIFNTYLCQPSLGHQHVSIGLPIFRSKIEQRIDKMLSQPFRNK</sequence>
<dbReference type="AlphaFoldDB" id="E3BFL5"/>
<dbReference type="GO" id="GO:0016020">
    <property type="term" value="C:membrane"/>
    <property type="evidence" value="ECO:0007669"/>
    <property type="project" value="GOC"/>
</dbReference>
<dbReference type="GO" id="GO:0006643">
    <property type="term" value="P:membrane lipid metabolic process"/>
    <property type="evidence" value="ECO:0007669"/>
    <property type="project" value="TreeGrafter"/>
</dbReference>
<dbReference type="PANTHER" id="PTHR21624">
    <property type="entry name" value="STEROL DESATURASE-RELATED PROTEIN"/>
    <property type="match status" value="1"/>
</dbReference>
<evidence type="ECO:0000313" key="10">
    <source>
        <dbReference type="Proteomes" id="UP000002943"/>
    </source>
</evidence>
<evidence type="ECO:0000259" key="8">
    <source>
        <dbReference type="Pfam" id="PF04116"/>
    </source>
</evidence>
<evidence type="ECO:0000256" key="5">
    <source>
        <dbReference type="ARBA" id="ARBA00023098"/>
    </source>
</evidence>
<dbReference type="RefSeq" id="WP_009599710.1">
    <property type="nucleotide sequence ID" value="NZ_AEIU01000022.1"/>
</dbReference>
<evidence type="ECO:0000256" key="7">
    <source>
        <dbReference type="SAM" id="Phobius"/>
    </source>
</evidence>
<evidence type="ECO:0000256" key="6">
    <source>
        <dbReference type="ARBA" id="ARBA00023136"/>
    </source>
</evidence>
<dbReference type="PANTHER" id="PTHR21624:SF1">
    <property type="entry name" value="ALKYLGLYCEROL MONOOXYGENASE"/>
    <property type="match status" value="1"/>
</dbReference>